<dbReference type="InterPro" id="IPR006311">
    <property type="entry name" value="TAT_signal"/>
</dbReference>
<evidence type="ECO:0000256" key="3">
    <source>
        <dbReference type="ARBA" id="ARBA00022764"/>
    </source>
</evidence>
<keyword evidence="3" id="KW-0574">Periplasm</keyword>
<accession>A0ABQ5UMQ0</accession>
<keyword evidence="4" id="KW-0732">Signal</keyword>
<keyword evidence="6" id="KW-1185">Reference proteome</keyword>
<dbReference type="GO" id="GO:0005524">
    <property type="term" value="F:ATP binding"/>
    <property type="evidence" value="ECO:0007669"/>
    <property type="project" value="UniProtKB-KW"/>
</dbReference>
<comment type="similarity">
    <text evidence="2">Belongs to the bacterial solute-binding protein 1 family.</text>
</comment>
<dbReference type="EMBL" id="BSNG01000004">
    <property type="protein sequence ID" value="GLQ12399.1"/>
    <property type="molecule type" value="Genomic_DNA"/>
</dbReference>
<dbReference type="InterPro" id="IPR006059">
    <property type="entry name" value="SBP"/>
</dbReference>
<evidence type="ECO:0000256" key="4">
    <source>
        <dbReference type="SAM" id="SignalP"/>
    </source>
</evidence>
<evidence type="ECO:0000256" key="2">
    <source>
        <dbReference type="ARBA" id="ARBA00008520"/>
    </source>
</evidence>
<sequence length="429" mass="44881">MALVANRRQFLMAGSALAAATGLGALPAFAQDTRLRLIFWGSQARADRTYGVSDLYTGEHPGLAIEGEFLGWADYWPKLATQTAGGNAPDIMQMDYRYIGEYARRGTLAPLDQYVGAALDTSSFDQDQLHNGTIDGKLMGISLGVAAGAAVYNSKALADAGIELDPMGWTYEDLKAKGAAFAQSTGGAVALAPDGSGVELLFENWLRQQGKALYTAEGQPAFTAEDVTAWFALWADLRDAGAIVSPDEQAIDTGKLETSPLVRGKAAMNFTTSNQLVAYQTLVPDALGIAAYPATKPGSTGGHYRNSSQYFAISAGSAAPEQAVEFINFFVNSPAAAALLGVERGVPASSAMRAAITPDLDERSQQAVRYIDDLGAIAGPVPPTPPAAAGEIEVALKTKSQEVAFGAQSPQDAGPAFFDEVVATLGRAA</sequence>
<dbReference type="SUPFAM" id="SSF53850">
    <property type="entry name" value="Periplasmic binding protein-like II"/>
    <property type="match status" value="1"/>
</dbReference>
<dbReference type="PANTHER" id="PTHR43649">
    <property type="entry name" value="ARABINOSE-BINDING PROTEIN-RELATED"/>
    <property type="match status" value="1"/>
</dbReference>
<comment type="subcellular location">
    <subcellularLocation>
        <location evidence="1">Periplasm</location>
    </subcellularLocation>
</comment>
<feature type="signal peptide" evidence="4">
    <location>
        <begin position="1"/>
        <end position="18"/>
    </location>
</feature>
<keyword evidence="5" id="KW-0067">ATP-binding</keyword>
<dbReference type="Gene3D" id="3.40.190.10">
    <property type="entry name" value="Periplasmic binding protein-like II"/>
    <property type="match status" value="2"/>
</dbReference>
<comment type="caution">
    <text evidence="5">The sequence shown here is derived from an EMBL/GenBank/DDBJ whole genome shotgun (WGS) entry which is preliminary data.</text>
</comment>
<evidence type="ECO:0000313" key="5">
    <source>
        <dbReference type="EMBL" id="GLQ12399.1"/>
    </source>
</evidence>
<dbReference type="InterPro" id="IPR050490">
    <property type="entry name" value="Bact_solute-bd_prot1"/>
</dbReference>
<dbReference type="Pfam" id="PF01547">
    <property type="entry name" value="SBP_bac_1"/>
    <property type="match status" value="1"/>
</dbReference>
<evidence type="ECO:0000256" key="1">
    <source>
        <dbReference type="ARBA" id="ARBA00004418"/>
    </source>
</evidence>
<protein>
    <submittedName>
        <fullName evidence="5">ABC transporter ATP-binding protein</fullName>
    </submittedName>
</protein>
<evidence type="ECO:0000313" key="6">
    <source>
        <dbReference type="Proteomes" id="UP001161406"/>
    </source>
</evidence>
<name>A0ABQ5UMQ0_9HYPH</name>
<reference evidence="5" key="2">
    <citation type="submission" date="2023-01" db="EMBL/GenBank/DDBJ databases">
        <title>Draft genome sequence of Devosia yakushimensis strain NBRC 103855.</title>
        <authorList>
            <person name="Sun Q."/>
            <person name="Mori K."/>
        </authorList>
    </citation>
    <scope>NUCLEOTIDE SEQUENCE</scope>
    <source>
        <strain evidence="5">NBRC 103855</strain>
    </source>
</reference>
<feature type="chain" id="PRO_5045436401" evidence="4">
    <location>
        <begin position="19"/>
        <end position="429"/>
    </location>
</feature>
<gene>
    <name evidence="5" type="ORF">GCM10007913_43320</name>
</gene>
<dbReference type="Proteomes" id="UP001161406">
    <property type="component" value="Unassembled WGS sequence"/>
</dbReference>
<organism evidence="5 6">
    <name type="scientific">Devosia yakushimensis</name>
    <dbReference type="NCBI Taxonomy" id="470028"/>
    <lineage>
        <taxon>Bacteria</taxon>
        <taxon>Pseudomonadati</taxon>
        <taxon>Pseudomonadota</taxon>
        <taxon>Alphaproteobacteria</taxon>
        <taxon>Hyphomicrobiales</taxon>
        <taxon>Devosiaceae</taxon>
        <taxon>Devosia</taxon>
    </lineage>
</organism>
<proteinExistence type="inferred from homology"/>
<dbReference type="PROSITE" id="PS51318">
    <property type="entry name" value="TAT"/>
    <property type="match status" value="1"/>
</dbReference>
<dbReference type="PANTHER" id="PTHR43649:SF11">
    <property type="entry name" value="ABC TRANSPORTER SUBSTRATE-BINDING PROTEIN YESO-RELATED"/>
    <property type="match status" value="1"/>
</dbReference>
<reference evidence="5" key="1">
    <citation type="journal article" date="2014" name="Int. J. Syst. Evol. Microbiol.">
        <title>Complete genome of a new Firmicutes species belonging to the dominant human colonic microbiota ('Ruminococcus bicirculans') reveals two chromosomes and a selective capacity to utilize plant glucans.</title>
        <authorList>
            <consortium name="NISC Comparative Sequencing Program"/>
            <person name="Wegmann U."/>
            <person name="Louis P."/>
            <person name="Goesmann A."/>
            <person name="Henrissat B."/>
            <person name="Duncan S.H."/>
            <person name="Flint H.J."/>
        </authorList>
    </citation>
    <scope>NUCLEOTIDE SEQUENCE</scope>
    <source>
        <strain evidence="5">NBRC 103855</strain>
    </source>
</reference>
<dbReference type="RefSeq" id="WP_284394333.1">
    <property type="nucleotide sequence ID" value="NZ_BSNG01000004.1"/>
</dbReference>
<keyword evidence="5" id="KW-0547">Nucleotide-binding</keyword>